<accession>A0ABX2JUQ6</accession>
<comment type="caution">
    <text evidence="2">The sequence shown here is derived from an EMBL/GenBank/DDBJ whole genome shotgun (WGS) entry which is preliminary data.</text>
</comment>
<keyword evidence="2" id="KW-0808">Transferase</keyword>
<gene>
    <name evidence="2" type="ORF">FEG63_13420</name>
</gene>
<dbReference type="InterPro" id="IPR029063">
    <property type="entry name" value="SAM-dependent_MTases_sf"/>
</dbReference>
<dbReference type="SUPFAM" id="SSF53335">
    <property type="entry name" value="S-adenosyl-L-methionine-dependent methyltransferases"/>
    <property type="match status" value="1"/>
</dbReference>
<dbReference type="GO" id="GO:0008168">
    <property type="term" value="F:methyltransferase activity"/>
    <property type="evidence" value="ECO:0007669"/>
    <property type="project" value="UniProtKB-KW"/>
</dbReference>
<evidence type="ECO:0000313" key="2">
    <source>
        <dbReference type="EMBL" id="NTY60544.1"/>
    </source>
</evidence>
<organism evidence="2 3">
    <name type="scientific">Mycolicibacterium sphagni</name>
    <dbReference type="NCBI Taxonomy" id="1786"/>
    <lineage>
        <taxon>Bacteria</taxon>
        <taxon>Bacillati</taxon>
        <taxon>Actinomycetota</taxon>
        <taxon>Actinomycetes</taxon>
        <taxon>Mycobacteriales</taxon>
        <taxon>Mycobacteriaceae</taxon>
        <taxon>Mycolicibacterium</taxon>
    </lineage>
</organism>
<dbReference type="Proteomes" id="UP000708347">
    <property type="component" value="Unassembled WGS sequence"/>
</dbReference>
<reference evidence="2 3" key="1">
    <citation type="submission" date="2019-05" db="EMBL/GenBank/DDBJ databases">
        <title>Mycolicibacterium sphagni ENV482 genome assembly.</title>
        <authorList>
            <person name="Chen W."/>
            <person name="Faulkner N.W."/>
            <person name="Hyman M.R."/>
        </authorList>
    </citation>
    <scope>NUCLEOTIDE SEQUENCE [LARGE SCALE GENOMIC DNA]</scope>
    <source>
        <strain evidence="2 3">ENV482</strain>
    </source>
</reference>
<dbReference type="GO" id="GO:0032259">
    <property type="term" value="P:methylation"/>
    <property type="evidence" value="ECO:0007669"/>
    <property type="project" value="UniProtKB-KW"/>
</dbReference>
<dbReference type="Gene3D" id="3.40.50.150">
    <property type="entry name" value="Vaccinia Virus protein VP39"/>
    <property type="match status" value="1"/>
</dbReference>
<keyword evidence="2" id="KW-0489">Methyltransferase</keyword>
<proteinExistence type="predicted"/>
<keyword evidence="3" id="KW-1185">Reference proteome</keyword>
<dbReference type="Pfam" id="PF05050">
    <property type="entry name" value="Methyltransf_21"/>
    <property type="match status" value="1"/>
</dbReference>
<protein>
    <submittedName>
        <fullName evidence="2">FkbM family methyltransferase</fullName>
    </submittedName>
</protein>
<dbReference type="EMBL" id="VBSB01000008">
    <property type="protein sequence ID" value="NTY60544.1"/>
    <property type="molecule type" value="Genomic_DNA"/>
</dbReference>
<dbReference type="PANTHER" id="PTHR34203">
    <property type="entry name" value="METHYLTRANSFERASE, FKBM FAMILY PROTEIN"/>
    <property type="match status" value="1"/>
</dbReference>
<evidence type="ECO:0000259" key="1">
    <source>
        <dbReference type="Pfam" id="PF05050"/>
    </source>
</evidence>
<dbReference type="RefSeq" id="WP_174398354.1">
    <property type="nucleotide sequence ID" value="NZ_VBSB01000008.1"/>
</dbReference>
<dbReference type="InterPro" id="IPR006342">
    <property type="entry name" value="FkbM_mtfrase"/>
</dbReference>
<dbReference type="NCBIfam" id="TIGR01444">
    <property type="entry name" value="fkbM_fam"/>
    <property type="match status" value="1"/>
</dbReference>
<name>A0ABX2JUQ6_9MYCO</name>
<evidence type="ECO:0000313" key="3">
    <source>
        <dbReference type="Proteomes" id="UP000708347"/>
    </source>
</evidence>
<sequence length="282" mass="31293">MTLPNGMRIHQWQKIETGYLYREIFGPDSVYAKDNLIDFQPGAVVVDAGANIGMFTLLAALRCRGEAEIFAFEPIPTTFSVLAANAAAAHRGDYAALMGAQPGASLKIHAVNCGLSATREEVVFQHHPNYSIWSTQDIAFARQRVDRIVADVAGLVRVVPAALSRAAVRPVVAWMGRTETVAVTLVPLSSVIEEYGLERIDVLKVDVEGAEVAVLQGITPAQWDIVRQVVVEVEYFATKDRVVDMLEAHGFTTYWYASERERYNTELSEVCMVYAWRADDRR</sequence>
<feature type="domain" description="Methyltransferase FkbM" evidence="1">
    <location>
        <begin position="47"/>
        <end position="251"/>
    </location>
</feature>
<dbReference type="InterPro" id="IPR052514">
    <property type="entry name" value="SAM-dependent_MTase"/>
</dbReference>
<dbReference type="PANTHER" id="PTHR34203:SF13">
    <property type="entry name" value="EXPRESSED PROTEIN"/>
    <property type="match status" value="1"/>
</dbReference>